<evidence type="ECO:0000313" key="1">
    <source>
        <dbReference type="EMBL" id="SFA43039.1"/>
    </source>
</evidence>
<dbReference type="Gene3D" id="2.60.40.2880">
    <property type="entry name" value="MmpS1-5, C-terminal soluble domain"/>
    <property type="match status" value="1"/>
</dbReference>
<dbReference type="STRING" id="332999.SAMN04488511_103240"/>
<dbReference type="EMBL" id="FOJM01000003">
    <property type="protein sequence ID" value="SFA43039.1"/>
    <property type="molecule type" value="Genomic_DNA"/>
</dbReference>
<dbReference type="PROSITE" id="PS51257">
    <property type="entry name" value="PROKAR_LIPOPROTEIN"/>
    <property type="match status" value="1"/>
</dbReference>
<accession>A0A1I0SU62</accession>
<dbReference type="RefSeq" id="WP_134204484.1">
    <property type="nucleotide sequence ID" value="NZ_FOJM01000003.1"/>
</dbReference>
<name>A0A1I0SU62_9SPHI</name>
<organism evidence="1 2">
    <name type="scientific">Pedobacter suwonensis</name>
    <dbReference type="NCBI Taxonomy" id="332999"/>
    <lineage>
        <taxon>Bacteria</taxon>
        <taxon>Pseudomonadati</taxon>
        <taxon>Bacteroidota</taxon>
        <taxon>Sphingobacteriia</taxon>
        <taxon>Sphingobacteriales</taxon>
        <taxon>Sphingobacteriaceae</taxon>
        <taxon>Pedobacter</taxon>
    </lineage>
</organism>
<proteinExistence type="predicted"/>
<gene>
    <name evidence="1" type="ORF">SAMN04488511_103240</name>
</gene>
<protein>
    <submittedName>
        <fullName evidence="1">Uncharacterized protein</fullName>
    </submittedName>
</protein>
<reference evidence="2" key="1">
    <citation type="submission" date="2016-10" db="EMBL/GenBank/DDBJ databases">
        <authorList>
            <person name="Varghese N."/>
            <person name="Submissions S."/>
        </authorList>
    </citation>
    <scope>NUCLEOTIDE SEQUENCE [LARGE SCALE GENOMIC DNA]</scope>
    <source>
        <strain evidence="2">DSM 18130</strain>
    </source>
</reference>
<dbReference type="InterPro" id="IPR038468">
    <property type="entry name" value="MmpS_C"/>
</dbReference>
<evidence type="ECO:0000313" key="2">
    <source>
        <dbReference type="Proteomes" id="UP000198836"/>
    </source>
</evidence>
<dbReference type="Proteomes" id="UP000198836">
    <property type="component" value="Unassembled WGS sequence"/>
</dbReference>
<keyword evidence="2" id="KW-1185">Reference proteome</keyword>
<dbReference type="OrthoDB" id="799762at2"/>
<dbReference type="AlphaFoldDB" id="A0A1I0SU62"/>
<sequence length="122" mass="13593">MHRYIVYILSIAFLSACSYGTYEMNKGPLNIAAKASYKVTYKVLASSSATVTFTDESGNQRTLENISGEWEKSIEIKSGQKVQFTVDSKDKQQASVLVDQRPVSDIEKTNKTAHYSLSFVLP</sequence>